<comment type="caution">
    <text evidence="6">The sequence shown here is derived from an EMBL/GenBank/DDBJ whole genome shotgun (WGS) entry which is preliminary data.</text>
</comment>
<dbReference type="InterPro" id="IPR013785">
    <property type="entry name" value="Aldolase_TIM"/>
</dbReference>
<keyword evidence="4" id="KW-0456">Lyase</keyword>
<dbReference type="SUPFAM" id="SSF51569">
    <property type="entry name" value="Aldolase"/>
    <property type="match status" value="1"/>
</dbReference>
<comment type="pathway">
    <text evidence="1">Carbohydrate acid metabolism.</text>
</comment>
<evidence type="ECO:0000313" key="7">
    <source>
        <dbReference type="Proteomes" id="UP000740727"/>
    </source>
</evidence>
<dbReference type="InterPro" id="IPR000887">
    <property type="entry name" value="Aldlse_KDPG_KHG"/>
</dbReference>
<dbReference type="PANTHER" id="PTHR30246:SF1">
    <property type="entry name" value="2-DEHYDRO-3-DEOXY-6-PHOSPHOGALACTONATE ALDOLASE-RELATED"/>
    <property type="match status" value="1"/>
</dbReference>
<accession>A0A965GFC4</accession>
<dbReference type="Proteomes" id="UP000740727">
    <property type="component" value="Unassembled WGS sequence"/>
</dbReference>
<dbReference type="GO" id="GO:0016829">
    <property type="term" value="F:lyase activity"/>
    <property type="evidence" value="ECO:0007669"/>
    <property type="project" value="UniProtKB-KW"/>
</dbReference>
<keyword evidence="5" id="KW-0119">Carbohydrate metabolism</keyword>
<name>A0A965GFC4_9PROT</name>
<dbReference type="Gene3D" id="3.20.20.70">
    <property type="entry name" value="Aldolase class I"/>
    <property type="match status" value="1"/>
</dbReference>
<dbReference type="PANTHER" id="PTHR30246">
    <property type="entry name" value="2-KETO-3-DEOXY-6-PHOSPHOGLUCONATE ALDOLASE"/>
    <property type="match status" value="1"/>
</dbReference>
<feature type="non-terminal residue" evidence="6">
    <location>
        <position position="119"/>
    </location>
</feature>
<evidence type="ECO:0000256" key="1">
    <source>
        <dbReference type="ARBA" id="ARBA00004761"/>
    </source>
</evidence>
<protein>
    <submittedName>
        <fullName evidence="6">2-dehydro-3-deoxyphosphogluconate aldolase</fullName>
    </submittedName>
</protein>
<dbReference type="AlphaFoldDB" id="A0A965GFC4"/>
<organism evidence="6 7">
    <name type="scientific">Candidatus Fonsibacter lacus</name>
    <dbReference type="NCBI Taxonomy" id="2576439"/>
    <lineage>
        <taxon>Bacteria</taxon>
        <taxon>Pseudomonadati</taxon>
        <taxon>Pseudomonadota</taxon>
        <taxon>Alphaproteobacteria</taxon>
        <taxon>Candidatus Pelagibacterales</taxon>
        <taxon>Candidatus Pelagibacterales incertae sedis</taxon>
        <taxon>Candidatus Fonsibacter</taxon>
    </lineage>
</organism>
<gene>
    <name evidence="6" type="ORF">EBT44_06755</name>
</gene>
<evidence type="ECO:0000256" key="3">
    <source>
        <dbReference type="ARBA" id="ARBA00011233"/>
    </source>
</evidence>
<comment type="subunit">
    <text evidence="3">Homotrimer.</text>
</comment>
<proteinExistence type="inferred from homology"/>
<dbReference type="Pfam" id="PF01081">
    <property type="entry name" value="Aldolase"/>
    <property type="match status" value="1"/>
</dbReference>
<dbReference type="EMBL" id="RFXN01000167">
    <property type="protein sequence ID" value="NBR94505.1"/>
    <property type="molecule type" value="Genomic_DNA"/>
</dbReference>
<evidence type="ECO:0000256" key="2">
    <source>
        <dbReference type="ARBA" id="ARBA00006906"/>
    </source>
</evidence>
<reference evidence="6" key="1">
    <citation type="submission" date="2018-10" db="EMBL/GenBank/DDBJ databases">
        <title>Iterative Subtractive Binning of Freshwater Chronoseries Metagenomes Recovers Nearly Complete Genomes from over Four Hundred Novel Species.</title>
        <authorList>
            <person name="Rodriguez-R L.M."/>
            <person name="Tsementzi D."/>
            <person name="Luo C."/>
            <person name="Konstantinidis K.T."/>
        </authorList>
    </citation>
    <scope>NUCLEOTIDE SEQUENCE</scope>
    <source>
        <strain evidence="6">WB5_2A_028</strain>
    </source>
</reference>
<evidence type="ECO:0000256" key="5">
    <source>
        <dbReference type="ARBA" id="ARBA00023277"/>
    </source>
</evidence>
<comment type="similarity">
    <text evidence="2">Belongs to the KHG/KDPG aldolase family.</text>
</comment>
<sequence length="119" mass="12223">MMVTREDLLRAGAVAIVRMPDEALGQEVADRIVAAGLTTIEITLTNPGALTIIEKLAKESGVQVGVGTVVESADVVRAKNAGATFIVSPNTDEEVIGETKRQGLLSLPGVATPSEVAAA</sequence>
<evidence type="ECO:0000256" key="4">
    <source>
        <dbReference type="ARBA" id="ARBA00023239"/>
    </source>
</evidence>
<evidence type="ECO:0000313" key="6">
    <source>
        <dbReference type="EMBL" id="NBR94505.1"/>
    </source>
</evidence>